<evidence type="ECO:0000313" key="5">
    <source>
        <dbReference type="EMBL" id="GFE50336.1"/>
    </source>
</evidence>
<dbReference type="Proteomes" id="UP000436522">
    <property type="component" value="Unassembled WGS sequence"/>
</dbReference>
<dbReference type="InterPro" id="IPR013783">
    <property type="entry name" value="Ig-like_fold"/>
</dbReference>
<keyword evidence="3" id="KW-0732">Signal</keyword>
<dbReference type="RefSeq" id="WP_159976921.1">
    <property type="nucleotide sequence ID" value="NZ_BLIV01000003.1"/>
</dbReference>
<proteinExistence type="predicted"/>
<dbReference type="OrthoDB" id="9773411at2"/>
<organism evidence="5 6">
    <name type="scientific">Roseobacter cerasinus</name>
    <dbReference type="NCBI Taxonomy" id="2602289"/>
    <lineage>
        <taxon>Bacteria</taxon>
        <taxon>Pseudomonadati</taxon>
        <taxon>Pseudomonadota</taxon>
        <taxon>Alphaproteobacteria</taxon>
        <taxon>Rhodobacterales</taxon>
        <taxon>Roseobacteraceae</taxon>
        <taxon>Roseobacter</taxon>
    </lineage>
</organism>
<dbReference type="EMBL" id="BLIV01000003">
    <property type="protein sequence ID" value="GFE50336.1"/>
    <property type="molecule type" value="Genomic_DNA"/>
</dbReference>
<comment type="subcellular location">
    <subcellularLocation>
        <location evidence="1">Secreted</location>
    </subcellularLocation>
</comment>
<reference evidence="5 6" key="1">
    <citation type="submission" date="2019-12" db="EMBL/GenBank/DDBJ databases">
        <title>Roseobacter cerasinus sp. nov., isolated from seawater around aquaculture.</title>
        <authorList>
            <person name="Muramatsu S."/>
            <person name="Takabe Y."/>
            <person name="Mori K."/>
            <person name="Takaichi S."/>
            <person name="Hanada S."/>
        </authorList>
    </citation>
    <scope>NUCLEOTIDE SEQUENCE [LARGE SCALE GENOMIC DNA]</scope>
    <source>
        <strain evidence="5 6">AI77</strain>
    </source>
</reference>
<dbReference type="SUPFAM" id="SSF117074">
    <property type="entry name" value="Hypothetical protein PA1324"/>
    <property type="match status" value="1"/>
</dbReference>
<dbReference type="GO" id="GO:0005576">
    <property type="term" value="C:extracellular region"/>
    <property type="evidence" value="ECO:0007669"/>
    <property type="project" value="UniProtKB-SubCell"/>
</dbReference>
<evidence type="ECO:0000256" key="1">
    <source>
        <dbReference type="ARBA" id="ARBA00004613"/>
    </source>
</evidence>
<dbReference type="AlphaFoldDB" id="A0A640VVR9"/>
<dbReference type="Gene3D" id="2.60.40.10">
    <property type="entry name" value="Immunoglobulins"/>
    <property type="match status" value="1"/>
</dbReference>
<dbReference type="Gene3D" id="2.60.120.260">
    <property type="entry name" value="Galactose-binding domain-like"/>
    <property type="match status" value="1"/>
</dbReference>
<accession>A0A640VVR9</accession>
<dbReference type="InterPro" id="IPR033764">
    <property type="entry name" value="Sdr_B"/>
</dbReference>
<evidence type="ECO:0000259" key="4">
    <source>
        <dbReference type="Pfam" id="PF17210"/>
    </source>
</evidence>
<feature type="domain" description="SD-repeat containing protein B" evidence="4">
    <location>
        <begin position="476"/>
        <end position="589"/>
    </location>
</feature>
<protein>
    <recommendedName>
        <fullName evidence="4">SD-repeat containing protein B domain-containing protein</fullName>
    </recommendedName>
</protein>
<keyword evidence="2" id="KW-0964">Secreted</keyword>
<keyword evidence="6" id="KW-1185">Reference proteome</keyword>
<name>A0A640VVR9_9RHOB</name>
<evidence type="ECO:0000256" key="3">
    <source>
        <dbReference type="ARBA" id="ARBA00022729"/>
    </source>
</evidence>
<evidence type="ECO:0000313" key="6">
    <source>
        <dbReference type="Proteomes" id="UP000436522"/>
    </source>
</evidence>
<comment type="caution">
    <text evidence="5">The sequence shown here is derived from an EMBL/GenBank/DDBJ whole genome shotgun (WGS) entry which is preliminary data.</text>
</comment>
<gene>
    <name evidence="5" type="ORF">So717_20890</name>
</gene>
<dbReference type="Pfam" id="PF17210">
    <property type="entry name" value="SdrD_B"/>
    <property type="match status" value="1"/>
</dbReference>
<sequence length="927" mass="97810">MTYQNYNFTAFREADLLKNGDWNINHGDKFVMPGEATVNVTVRDNDSRLSGDNWRGDSRDISNDQYGQNAFIDGVATGGHRKMFIEKAWYVKGSDGKIYTMAEVEIGGHNAAGAGDDYFTFVGDVPPAGVSLTVVGCCNVTGHGIKYEHLGATPPEPPAPPQWDLDPDTCTYTVEAESLDLHGFHVVEGDMASGGELAKISGRDGKISTDFGGEDGVYNLTICVQDECDGNSKLMVFVNGEFQQTVILDSGVDGWGGDNDGFSEVTLQGLEIAEGDDVEIRAWRDGNEFVRIDALKFEQVKFEECDAPGAVKLDFEGFAAGDILGAQIDGVTISAMGGSGDAMIFDSQNPTGGDGDLETQVAQLGNVLIVSEDGDQSDPDDVVGGKLTFEFDAPAWVFDLKVVDTEEGGTITLTLVNGTTQTFDIPNLVNGGVGQVVMDVENVVRMDVELDGSGAIDDLCFVPGEAQQPPGSLSGRYFCDDDRDGLDNDGAGNGVQGVEVELLDAAGNGTGITTTTDSEGNYSFTGLQAGTYGVKFTDTVSGKQLTARNVDDDVSDDIDSDARDIGDGMSVINDIVVVAGENTPDNDAGVIVPNVDPVATDDAGMGCADEQIIVDLSDNFSDTDSASVSITMLGGLNIDDGETILLDGTANIDGGGTFDFSGLSVTRNEDAFVFDGLDAFSSLGFGDSATASFEFKVEDSDGAIDTANVDVTFKGYASEETIGALIDGTTVNYTVLQGANLGEFVEAYTLEITASSNSALPTGSYTMAYCMDAIQTLEAFVPSTGNVLLATEANAAAVGSAGLNADNIDSVNWLLNNDQTQVDNGDGNGKTYTDFEVQEAIWTLMNGDTFVINEFPFQEVTDNNNGVRDGLEIGTVENINEIVQIALAQGDGFVAQDGDIFGLIIDPTSPDGQDQPFIFGVEYECIC</sequence>
<evidence type="ECO:0000256" key="2">
    <source>
        <dbReference type="ARBA" id="ARBA00022525"/>
    </source>
</evidence>